<sequence>MELLSQILPLALLDTLSVATLAIPVWFLLTPGNLRVGNVLLYLSLVGGSYFLLGLLLVGVLERTRPLVRSALQSPAGDLGLAVAGCAFLSAALWHGFRKADTSRRGWIGRWREAAVGERAGTGVLSAVAVTAVVLEIATMFPYVIALGALADAGTPFSTNAAVLALYCLVMVAPALLATLVVALARTLVRPLLIRVDRWLRDNSQEDTAWLLAVIGFLLLHQTSYFDALMDRIGG</sequence>
<evidence type="ECO:0000313" key="3">
    <source>
        <dbReference type="Proteomes" id="UP000317422"/>
    </source>
</evidence>
<feature type="transmembrane region" description="Helical" evidence="1">
    <location>
        <begin position="6"/>
        <end position="27"/>
    </location>
</feature>
<keyword evidence="1" id="KW-0472">Membrane</keyword>
<dbReference type="InterPro" id="IPR021315">
    <property type="entry name" value="Gap/Sap"/>
</dbReference>
<protein>
    <submittedName>
        <fullName evidence="2">Sap-like sulfolipid-1-addressing protein</fullName>
    </submittedName>
</protein>
<dbReference type="Proteomes" id="UP000317422">
    <property type="component" value="Unassembled WGS sequence"/>
</dbReference>
<organism evidence="2 3">
    <name type="scientific">Haloactinospora alba</name>
    <dbReference type="NCBI Taxonomy" id="405555"/>
    <lineage>
        <taxon>Bacteria</taxon>
        <taxon>Bacillati</taxon>
        <taxon>Actinomycetota</taxon>
        <taxon>Actinomycetes</taxon>
        <taxon>Streptosporangiales</taxon>
        <taxon>Nocardiopsidaceae</taxon>
        <taxon>Haloactinospora</taxon>
    </lineage>
</organism>
<name>A0A543NES6_9ACTN</name>
<dbReference type="RefSeq" id="WP_141921614.1">
    <property type="nucleotide sequence ID" value="NZ_VFQC01000001.1"/>
</dbReference>
<keyword evidence="1" id="KW-0812">Transmembrane</keyword>
<proteinExistence type="predicted"/>
<dbReference type="AlphaFoldDB" id="A0A543NES6"/>
<reference evidence="2 3" key="1">
    <citation type="submission" date="2019-06" db="EMBL/GenBank/DDBJ databases">
        <title>Sequencing the genomes of 1000 actinobacteria strains.</title>
        <authorList>
            <person name="Klenk H.-P."/>
        </authorList>
    </citation>
    <scope>NUCLEOTIDE SEQUENCE [LARGE SCALE GENOMIC DNA]</scope>
    <source>
        <strain evidence="2 3">DSM 45015</strain>
    </source>
</reference>
<evidence type="ECO:0000256" key="1">
    <source>
        <dbReference type="SAM" id="Phobius"/>
    </source>
</evidence>
<dbReference type="OrthoDB" id="7062264at2"/>
<gene>
    <name evidence="2" type="ORF">FHX37_0218</name>
</gene>
<feature type="transmembrane region" description="Helical" evidence="1">
    <location>
        <begin position="120"/>
        <end position="144"/>
    </location>
</feature>
<feature type="transmembrane region" description="Helical" evidence="1">
    <location>
        <begin position="39"/>
        <end position="59"/>
    </location>
</feature>
<feature type="transmembrane region" description="Helical" evidence="1">
    <location>
        <begin position="164"/>
        <end position="189"/>
    </location>
</feature>
<comment type="caution">
    <text evidence="2">The sequence shown here is derived from an EMBL/GenBank/DDBJ whole genome shotgun (WGS) entry which is preliminary data.</text>
</comment>
<feature type="transmembrane region" description="Helical" evidence="1">
    <location>
        <begin position="209"/>
        <end position="226"/>
    </location>
</feature>
<accession>A0A543NES6</accession>
<dbReference type="Pfam" id="PF11139">
    <property type="entry name" value="SfLAP"/>
    <property type="match status" value="1"/>
</dbReference>
<keyword evidence="1" id="KW-1133">Transmembrane helix</keyword>
<evidence type="ECO:0000313" key="2">
    <source>
        <dbReference type="EMBL" id="TQN30343.1"/>
    </source>
</evidence>
<keyword evidence="3" id="KW-1185">Reference proteome</keyword>
<dbReference type="EMBL" id="VFQC01000001">
    <property type="protein sequence ID" value="TQN30343.1"/>
    <property type="molecule type" value="Genomic_DNA"/>
</dbReference>